<keyword evidence="7" id="KW-0282">Flagellum</keyword>
<dbReference type="PATRIC" id="fig|1006576.9.peg.1263"/>
<dbReference type="GO" id="GO:0071973">
    <property type="term" value="P:bacterial-type flagellum-dependent cell motility"/>
    <property type="evidence" value="ECO:0007669"/>
    <property type="project" value="InterPro"/>
</dbReference>
<feature type="coiled-coil region" evidence="6">
    <location>
        <begin position="27"/>
        <end position="54"/>
    </location>
</feature>
<sequence>MVDGINNIKGIGTENINIEKQKQETKKLDFSEMLKEAVEEVNSLQKNADKVAADYASGNITDISQVVISAEKASLSLKLTVEVTNRIVEAYKEIMRMQI</sequence>
<reference evidence="8" key="1">
    <citation type="submission" date="2014-11" db="EMBL/GenBank/DDBJ databases">
        <authorList>
            <person name="Wibberg D."/>
        </authorList>
    </citation>
    <scope>NUCLEOTIDE SEQUENCE [LARGE SCALE GENOMIC DNA]</scope>
    <source>
        <strain evidence="8">L3</strain>
    </source>
</reference>
<dbReference type="RefSeq" id="WP_045087982.1">
    <property type="nucleotide sequence ID" value="NZ_LN824141.1"/>
</dbReference>
<organism evidence="7 8">
    <name type="scientific">Defluviitoga tunisiensis</name>
    <dbReference type="NCBI Taxonomy" id="1006576"/>
    <lineage>
        <taxon>Bacteria</taxon>
        <taxon>Thermotogati</taxon>
        <taxon>Thermotogota</taxon>
        <taxon>Thermotogae</taxon>
        <taxon>Petrotogales</taxon>
        <taxon>Petrotogaceae</taxon>
        <taxon>Defluviitoga</taxon>
    </lineage>
</organism>
<dbReference type="KEGG" id="dtn:DTL3_1262"/>
<evidence type="ECO:0000313" key="7">
    <source>
        <dbReference type="EMBL" id="CEP78560.1"/>
    </source>
</evidence>
<evidence type="ECO:0000256" key="2">
    <source>
        <dbReference type="ARBA" id="ARBA00009272"/>
    </source>
</evidence>
<dbReference type="EMBL" id="LN824141">
    <property type="protein sequence ID" value="CEP78560.1"/>
    <property type="molecule type" value="Genomic_DNA"/>
</dbReference>
<proteinExistence type="inferred from homology"/>
<dbReference type="PRINTS" id="PR01006">
    <property type="entry name" value="FLGHOOKFLIE"/>
</dbReference>
<gene>
    <name evidence="4 7" type="primary">fliE</name>
    <name evidence="7" type="ORF">DTL3_1262</name>
</gene>
<dbReference type="NCBIfam" id="TIGR00205">
    <property type="entry name" value="fliE"/>
    <property type="match status" value="1"/>
</dbReference>
<comment type="similarity">
    <text evidence="2 4">Belongs to the FliE family.</text>
</comment>
<comment type="subcellular location">
    <subcellularLocation>
        <location evidence="1 4">Bacterial flagellum basal body</location>
    </subcellularLocation>
</comment>
<dbReference type="HAMAP" id="MF_00724">
    <property type="entry name" value="FliE"/>
    <property type="match status" value="1"/>
</dbReference>
<keyword evidence="8" id="KW-1185">Reference proteome</keyword>
<dbReference type="GO" id="GO:0003774">
    <property type="term" value="F:cytoskeletal motor activity"/>
    <property type="evidence" value="ECO:0007669"/>
    <property type="project" value="InterPro"/>
</dbReference>
<dbReference type="GO" id="GO:0009425">
    <property type="term" value="C:bacterial-type flagellum basal body"/>
    <property type="evidence" value="ECO:0007669"/>
    <property type="project" value="UniProtKB-SubCell"/>
</dbReference>
<evidence type="ECO:0000256" key="3">
    <source>
        <dbReference type="ARBA" id="ARBA00023143"/>
    </source>
</evidence>
<dbReference type="HOGENOM" id="CLU_147249_3_4_0"/>
<keyword evidence="7" id="KW-0969">Cilium</keyword>
<keyword evidence="6" id="KW-0175">Coiled coil</keyword>
<protein>
    <recommendedName>
        <fullName evidence="4 5">Flagellar hook-basal body complex protein FliE</fullName>
    </recommendedName>
</protein>
<accession>A0A0C7P2K6</accession>
<keyword evidence="3 4" id="KW-0975">Bacterial flagellum</keyword>
<dbReference type="InterPro" id="IPR001624">
    <property type="entry name" value="FliE"/>
</dbReference>
<dbReference type="AlphaFoldDB" id="A0A0C7P2K6"/>
<evidence type="ECO:0000256" key="4">
    <source>
        <dbReference type="HAMAP-Rule" id="MF_00724"/>
    </source>
</evidence>
<evidence type="ECO:0000313" key="8">
    <source>
        <dbReference type="Proteomes" id="UP000032809"/>
    </source>
</evidence>
<dbReference type="PANTHER" id="PTHR34653">
    <property type="match status" value="1"/>
</dbReference>
<dbReference type="Proteomes" id="UP000032809">
    <property type="component" value="Chromosome I"/>
</dbReference>
<evidence type="ECO:0000256" key="6">
    <source>
        <dbReference type="SAM" id="Coils"/>
    </source>
</evidence>
<name>A0A0C7P2K6_DEFTU</name>
<evidence type="ECO:0000256" key="1">
    <source>
        <dbReference type="ARBA" id="ARBA00004117"/>
    </source>
</evidence>
<dbReference type="PANTHER" id="PTHR34653:SF1">
    <property type="entry name" value="FLAGELLAR HOOK-BASAL BODY COMPLEX PROTEIN FLIE"/>
    <property type="match status" value="1"/>
</dbReference>
<dbReference type="OrthoDB" id="9812413at2"/>
<dbReference type="Pfam" id="PF02049">
    <property type="entry name" value="FliE"/>
    <property type="match status" value="1"/>
</dbReference>
<keyword evidence="7" id="KW-0966">Cell projection</keyword>
<dbReference type="GO" id="GO:0005198">
    <property type="term" value="F:structural molecule activity"/>
    <property type="evidence" value="ECO:0007669"/>
    <property type="project" value="UniProtKB-UniRule"/>
</dbReference>
<evidence type="ECO:0000256" key="5">
    <source>
        <dbReference type="NCBIfam" id="TIGR00205"/>
    </source>
</evidence>
<dbReference type="STRING" id="1006576.DTL3_1262"/>